<organism evidence="2 3">
    <name type="scientific">Letharia lupina</name>
    <dbReference type="NCBI Taxonomy" id="560253"/>
    <lineage>
        <taxon>Eukaryota</taxon>
        <taxon>Fungi</taxon>
        <taxon>Dikarya</taxon>
        <taxon>Ascomycota</taxon>
        <taxon>Pezizomycotina</taxon>
        <taxon>Lecanoromycetes</taxon>
        <taxon>OSLEUM clade</taxon>
        <taxon>Lecanoromycetidae</taxon>
        <taxon>Lecanorales</taxon>
        <taxon>Lecanorineae</taxon>
        <taxon>Parmeliaceae</taxon>
        <taxon>Letharia</taxon>
    </lineage>
</organism>
<protein>
    <recommendedName>
        <fullName evidence="1">HD domain-containing protein</fullName>
    </recommendedName>
</protein>
<proteinExistence type="predicted"/>
<dbReference type="Pfam" id="PF01966">
    <property type="entry name" value="HD"/>
    <property type="match status" value="1"/>
</dbReference>
<dbReference type="CDD" id="cd00077">
    <property type="entry name" value="HDc"/>
    <property type="match status" value="1"/>
</dbReference>
<dbReference type="PANTHER" id="PTHR40202">
    <property type="match status" value="1"/>
</dbReference>
<keyword evidence="3" id="KW-1185">Reference proteome</keyword>
<dbReference type="SUPFAM" id="SSF109604">
    <property type="entry name" value="HD-domain/PDEase-like"/>
    <property type="match status" value="1"/>
</dbReference>
<dbReference type="PANTHER" id="PTHR40202:SF1">
    <property type="entry name" value="HD DOMAIN-CONTAINING PROTEIN"/>
    <property type="match status" value="1"/>
</dbReference>
<sequence length="302" mass="33018">MASTTSNAHTAGEKSRHIIRFLEERGQDDYIGEDISQLEHCLQAAHQAKGAGSQDEVSIAALLHDIGQFLPADLESDQIKELKSQNDSVSVGRVGHETIGEHYLRSLGFGETVCRLVGSHVAVKRYLTAIDPAYYTGLSAASKKSLQFQGGPLKGKELEMFMTDPLSEDMIRLRKWDDGAKIVGIVDKTPRAGGYQALIEKHLRGNTERGLSQRPKDFPAVSEGAKFAPEVILEGSPNSLDNAIEEYPEAISEGARRESMSNVMRISSILTVVVSGVALFSDGYNAQISKCSDDKRKPVMWL</sequence>
<dbReference type="Gene3D" id="1.10.3210.10">
    <property type="entry name" value="Hypothetical protein af1432"/>
    <property type="match status" value="1"/>
</dbReference>
<dbReference type="GeneID" id="59337416"/>
<name>A0A8H6CM44_9LECA</name>
<accession>A0A8H6CM44</accession>
<dbReference type="InterPro" id="IPR003607">
    <property type="entry name" value="HD/PDEase_dom"/>
</dbReference>
<evidence type="ECO:0000313" key="2">
    <source>
        <dbReference type="EMBL" id="KAF6226155.1"/>
    </source>
</evidence>
<dbReference type="InterPro" id="IPR006674">
    <property type="entry name" value="HD_domain"/>
</dbReference>
<reference evidence="2 3" key="1">
    <citation type="journal article" date="2020" name="Genomics">
        <title>Complete, high-quality genomes from long-read metagenomic sequencing of two wolf lichen thalli reveals enigmatic genome architecture.</title>
        <authorList>
            <person name="McKenzie S.K."/>
            <person name="Walston R.F."/>
            <person name="Allen J.L."/>
        </authorList>
    </citation>
    <scope>NUCLEOTIDE SEQUENCE [LARGE SCALE GENOMIC DNA]</scope>
    <source>
        <strain evidence="2">WasteWater1</strain>
    </source>
</reference>
<comment type="caution">
    <text evidence="2">The sequence shown here is derived from an EMBL/GenBank/DDBJ whole genome shotgun (WGS) entry which is preliminary data.</text>
</comment>
<evidence type="ECO:0000313" key="3">
    <source>
        <dbReference type="Proteomes" id="UP000593566"/>
    </source>
</evidence>
<evidence type="ECO:0000259" key="1">
    <source>
        <dbReference type="Pfam" id="PF01966"/>
    </source>
</evidence>
<dbReference type="Proteomes" id="UP000593566">
    <property type="component" value="Unassembled WGS sequence"/>
</dbReference>
<dbReference type="EMBL" id="JACCJB010000006">
    <property type="protein sequence ID" value="KAF6226155.1"/>
    <property type="molecule type" value="Genomic_DNA"/>
</dbReference>
<gene>
    <name evidence="2" type="ORF">HO133_009021</name>
</gene>
<dbReference type="InterPro" id="IPR052567">
    <property type="entry name" value="OP_Dioxygenase"/>
</dbReference>
<dbReference type="AlphaFoldDB" id="A0A8H6CM44"/>
<feature type="domain" description="HD" evidence="1">
    <location>
        <begin position="38"/>
        <end position="121"/>
    </location>
</feature>
<dbReference type="RefSeq" id="XP_037154708.1">
    <property type="nucleotide sequence ID" value="XM_037299882.1"/>
</dbReference>